<feature type="coiled-coil region" evidence="3">
    <location>
        <begin position="155"/>
        <end position="189"/>
    </location>
</feature>
<dbReference type="GO" id="GO:0000160">
    <property type="term" value="P:phosphorelay signal transduction system"/>
    <property type="evidence" value="ECO:0007669"/>
    <property type="project" value="InterPro"/>
</dbReference>
<dbReference type="InterPro" id="IPR011006">
    <property type="entry name" value="CheY-like_superfamily"/>
</dbReference>
<dbReference type="InterPro" id="IPR001789">
    <property type="entry name" value="Sig_transdc_resp-reg_receiver"/>
</dbReference>
<keyword evidence="3" id="KW-0175">Coiled coil</keyword>
<evidence type="ECO:0000313" key="5">
    <source>
        <dbReference type="EMBL" id="QKD83283.1"/>
    </source>
</evidence>
<dbReference type="SUPFAM" id="SSF52172">
    <property type="entry name" value="CheY-like"/>
    <property type="match status" value="1"/>
</dbReference>
<dbReference type="PROSITE" id="PS50110">
    <property type="entry name" value="RESPONSE_REGULATORY"/>
    <property type="match status" value="1"/>
</dbReference>
<evidence type="ECO:0000256" key="3">
    <source>
        <dbReference type="SAM" id="Coils"/>
    </source>
</evidence>
<dbReference type="Gene3D" id="3.40.50.2300">
    <property type="match status" value="1"/>
</dbReference>
<dbReference type="CDD" id="cd00156">
    <property type="entry name" value="REC"/>
    <property type="match status" value="1"/>
</dbReference>
<keyword evidence="6" id="KW-1185">Reference proteome</keyword>
<evidence type="ECO:0000259" key="4">
    <source>
        <dbReference type="PROSITE" id="PS50110"/>
    </source>
</evidence>
<feature type="domain" description="Response regulatory" evidence="4">
    <location>
        <begin position="5"/>
        <end position="121"/>
    </location>
</feature>
<dbReference type="RefSeq" id="WP_172356862.1">
    <property type="nucleotide sequence ID" value="NZ_CP053661.1"/>
</dbReference>
<dbReference type="SMART" id="SM00448">
    <property type="entry name" value="REC"/>
    <property type="match status" value="1"/>
</dbReference>
<dbReference type="InterPro" id="IPR050595">
    <property type="entry name" value="Bact_response_regulator"/>
</dbReference>
<keyword evidence="1 2" id="KW-0597">Phosphoprotein</keyword>
<gene>
    <name evidence="5" type="ORF">HPC62_14725</name>
</gene>
<dbReference type="Proteomes" id="UP000505210">
    <property type="component" value="Chromosome"/>
</dbReference>
<accession>A0A6M8BJP5</accession>
<dbReference type="PANTHER" id="PTHR44591:SF23">
    <property type="entry name" value="CHEY SUBFAMILY"/>
    <property type="match status" value="1"/>
</dbReference>
<organism evidence="5 6">
    <name type="scientific">Thermoleptolyngbya sichuanensis A183</name>
    <dbReference type="NCBI Taxonomy" id="2737172"/>
    <lineage>
        <taxon>Bacteria</taxon>
        <taxon>Bacillati</taxon>
        <taxon>Cyanobacteriota</taxon>
        <taxon>Cyanophyceae</taxon>
        <taxon>Oculatellales</taxon>
        <taxon>Oculatellaceae</taxon>
        <taxon>Thermoleptolyngbya</taxon>
        <taxon>Thermoleptolyngbya sichuanensis</taxon>
    </lineage>
</organism>
<protein>
    <submittedName>
        <fullName evidence="5">Response regulator</fullName>
    </submittedName>
</protein>
<reference evidence="5 6" key="1">
    <citation type="submission" date="2020-05" db="EMBL/GenBank/DDBJ databases">
        <title>Complete genome sequence of of a novel Thermoleptolyngbya strain isolated from hot springs of Ganzi, Sichuan China.</title>
        <authorList>
            <person name="Tang J."/>
            <person name="Daroch M."/>
            <person name="Li L."/>
            <person name="Waleron K."/>
            <person name="Waleron M."/>
            <person name="Waleron M."/>
        </authorList>
    </citation>
    <scope>NUCLEOTIDE SEQUENCE [LARGE SCALE GENOMIC DNA]</scope>
    <source>
        <strain evidence="5 6">PKUAC-SCTA183</strain>
    </source>
</reference>
<name>A0A6M8BJP5_9CYAN</name>
<feature type="modified residue" description="4-aspartylphosphate" evidence="2">
    <location>
        <position position="54"/>
    </location>
</feature>
<evidence type="ECO:0000313" key="6">
    <source>
        <dbReference type="Proteomes" id="UP000505210"/>
    </source>
</evidence>
<proteinExistence type="predicted"/>
<dbReference type="EMBL" id="CP053661">
    <property type="protein sequence ID" value="QKD83283.1"/>
    <property type="molecule type" value="Genomic_DNA"/>
</dbReference>
<dbReference type="AlphaFoldDB" id="A0A6M8BJP5"/>
<dbReference type="Pfam" id="PF00072">
    <property type="entry name" value="Response_reg"/>
    <property type="match status" value="1"/>
</dbReference>
<evidence type="ECO:0000256" key="1">
    <source>
        <dbReference type="ARBA" id="ARBA00022553"/>
    </source>
</evidence>
<sequence length="195" mass="22066">MASLKILIVDDSKTIRMQVRDMLPRGSYEVIEARDGVEGLHVIRQERPNLVLLDFFMPRMNGWEVVQTIQADPRLKSIPIVMMSGRREDVEKTVPELFDYFEFVGKPFGQSHLFNAIRSATAKAKDRQEVAAIPMRSPAEVEDAPAVGPNGATELQQLKAEVQQLRNQNARLRTEVETLKKQMAQVVALVRQKLG</sequence>
<dbReference type="PANTHER" id="PTHR44591">
    <property type="entry name" value="STRESS RESPONSE REGULATOR PROTEIN 1"/>
    <property type="match status" value="1"/>
</dbReference>
<evidence type="ECO:0000256" key="2">
    <source>
        <dbReference type="PROSITE-ProRule" id="PRU00169"/>
    </source>
</evidence>
<dbReference type="KEGG" id="theu:HPC62_14725"/>